<comment type="caution">
    <text evidence="1">The sequence shown here is derived from an EMBL/GenBank/DDBJ whole genome shotgun (WGS) entry which is preliminary data.</text>
</comment>
<sequence>MNNNKHVGMFPGIQVVNSSRYLGGVIGPRQNKESYVAAKVSKWVDCLTTFAELAKDSPQAVDTAFVKSLQREWAYLHRVVDGCKAEYEPLRDAIRYKLIPEILGWTPTDNEAEMCTLPTKLGGLAVEDPTKSVDTTCYYL</sequence>
<dbReference type="AlphaFoldDB" id="A0A8S9XQ98"/>
<evidence type="ECO:0000313" key="1">
    <source>
        <dbReference type="EMBL" id="KAF6210216.1"/>
    </source>
</evidence>
<accession>A0A8S9XQ98</accession>
<dbReference type="Proteomes" id="UP000466442">
    <property type="component" value="Linkage Group LG5"/>
</dbReference>
<keyword evidence="2" id="KW-1185">Reference proteome</keyword>
<dbReference type="EMBL" id="WIXP02000005">
    <property type="protein sequence ID" value="KAF6210216.1"/>
    <property type="molecule type" value="Genomic_DNA"/>
</dbReference>
<proteinExistence type="predicted"/>
<organism evidence="1 2">
    <name type="scientific">Apolygus lucorum</name>
    <name type="common">Small green plant bug</name>
    <name type="synonym">Lygocoris lucorum</name>
    <dbReference type="NCBI Taxonomy" id="248454"/>
    <lineage>
        <taxon>Eukaryota</taxon>
        <taxon>Metazoa</taxon>
        <taxon>Ecdysozoa</taxon>
        <taxon>Arthropoda</taxon>
        <taxon>Hexapoda</taxon>
        <taxon>Insecta</taxon>
        <taxon>Pterygota</taxon>
        <taxon>Neoptera</taxon>
        <taxon>Paraneoptera</taxon>
        <taxon>Hemiptera</taxon>
        <taxon>Heteroptera</taxon>
        <taxon>Panheteroptera</taxon>
        <taxon>Cimicomorpha</taxon>
        <taxon>Miridae</taxon>
        <taxon>Mirini</taxon>
        <taxon>Apolygus</taxon>
    </lineage>
</organism>
<name>A0A8S9XQ98_APOLU</name>
<dbReference type="OrthoDB" id="5986097at2759"/>
<evidence type="ECO:0000313" key="2">
    <source>
        <dbReference type="Proteomes" id="UP000466442"/>
    </source>
</evidence>
<protein>
    <submittedName>
        <fullName evidence="1">Uncharacterized protein</fullName>
    </submittedName>
</protein>
<reference evidence="1" key="1">
    <citation type="journal article" date="2021" name="Mol. Ecol. Resour.">
        <title>Apolygus lucorum genome provides insights into omnivorousness and mesophyll feeding.</title>
        <authorList>
            <person name="Liu Y."/>
            <person name="Liu H."/>
            <person name="Wang H."/>
            <person name="Huang T."/>
            <person name="Liu B."/>
            <person name="Yang B."/>
            <person name="Yin L."/>
            <person name="Li B."/>
            <person name="Zhang Y."/>
            <person name="Zhang S."/>
            <person name="Jiang F."/>
            <person name="Zhang X."/>
            <person name="Ren Y."/>
            <person name="Wang B."/>
            <person name="Wang S."/>
            <person name="Lu Y."/>
            <person name="Wu K."/>
            <person name="Fan W."/>
            <person name="Wang G."/>
        </authorList>
    </citation>
    <scope>NUCLEOTIDE SEQUENCE</scope>
    <source>
        <strain evidence="1">12Hb</strain>
    </source>
</reference>
<gene>
    <name evidence="1" type="ORF">GE061_013319</name>
</gene>